<evidence type="ECO:0000256" key="1">
    <source>
        <dbReference type="SAM" id="MobiDB-lite"/>
    </source>
</evidence>
<keyword evidence="3" id="KW-1185">Reference proteome</keyword>
<accession>A0ABN9RI16</accession>
<feature type="region of interest" description="Disordered" evidence="1">
    <location>
        <begin position="1"/>
        <end position="22"/>
    </location>
</feature>
<feature type="region of interest" description="Disordered" evidence="1">
    <location>
        <begin position="552"/>
        <end position="585"/>
    </location>
</feature>
<name>A0ABN9RI16_9DINO</name>
<proteinExistence type="predicted"/>
<dbReference type="Proteomes" id="UP001189429">
    <property type="component" value="Unassembled WGS sequence"/>
</dbReference>
<feature type="compositionally biased region" description="Basic residues" evidence="1">
    <location>
        <begin position="574"/>
        <end position="585"/>
    </location>
</feature>
<organism evidence="2 3">
    <name type="scientific">Prorocentrum cordatum</name>
    <dbReference type="NCBI Taxonomy" id="2364126"/>
    <lineage>
        <taxon>Eukaryota</taxon>
        <taxon>Sar</taxon>
        <taxon>Alveolata</taxon>
        <taxon>Dinophyceae</taxon>
        <taxon>Prorocentrales</taxon>
        <taxon>Prorocentraceae</taxon>
        <taxon>Prorocentrum</taxon>
    </lineage>
</organism>
<evidence type="ECO:0000313" key="2">
    <source>
        <dbReference type="EMBL" id="CAK0817498.1"/>
    </source>
</evidence>
<reference evidence="2" key="1">
    <citation type="submission" date="2023-10" db="EMBL/GenBank/DDBJ databases">
        <authorList>
            <person name="Chen Y."/>
            <person name="Shah S."/>
            <person name="Dougan E. K."/>
            <person name="Thang M."/>
            <person name="Chan C."/>
        </authorList>
    </citation>
    <scope>NUCLEOTIDE SEQUENCE [LARGE SCALE GENOMIC DNA]</scope>
</reference>
<dbReference type="EMBL" id="CAUYUJ010006480">
    <property type="protein sequence ID" value="CAK0817498.1"/>
    <property type="molecule type" value="Genomic_DNA"/>
</dbReference>
<comment type="caution">
    <text evidence="2">The sequence shown here is derived from an EMBL/GenBank/DDBJ whole genome shotgun (WGS) entry which is preliminary data.</text>
</comment>
<gene>
    <name evidence="2" type="ORF">PCOR1329_LOCUS20101</name>
</gene>
<evidence type="ECO:0008006" key="4">
    <source>
        <dbReference type="Google" id="ProtNLM"/>
    </source>
</evidence>
<evidence type="ECO:0000313" key="3">
    <source>
        <dbReference type="Proteomes" id="UP001189429"/>
    </source>
</evidence>
<sequence>MAPGERPEQAKGSPAAGAEGEAAEARERLFAAALLGHSADACGETLCNFRVTHLPSGHSWYLRRGLQEWLELQESIHWEIEAGVHKKGEGKGPKAAERPGDVHPGLLRVARSACASVLGGGLGRSSGSRAPRMSGAMIGGAVAADVQRRQRQTEALQAQLSQMLSDPRLRHSGALQRFLGIQLPEVPSLVRVARLQPDPMVWRPEDGDAALIEGTVEVTIRDVLDEASPDSGEAPALATHVVATVAAVVESDRSVDMCSDVDLIPVTEIEMPVVVPMQIVVGGLRPLSAYEFEVCAANAVGRSGSVRIRVLVPSASMLAGELASDLAQSVQPRSVAALVSSIAHAFKVSALLASPVRSSRLRQGAVHQHAGNARVSKAIDALEASRTEMFFHCSFSVWRLVSERRTVQAEHNELEAIKSSNDPITQIKKAVEEQGSFGGTTEEQKQKPMMTPINKMRAQLCWSRPDIWNHRECLLFLGLRCKKEQTGMNICSRFLERAPSECGNPSAADELPKGLKSFCKVAWKIKLIVGGHLETSLLALIPCERPSRRACESLTSFPPCGSEPRKPVEPNRGPTRRKLGRKLAE</sequence>
<protein>
    <recommendedName>
        <fullName evidence="4">Fibronectin type-III domain-containing protein</fullName>
    </recommendedName>
</protein>